<organism evidence="1 2">
    <name type="scientific">Ligilactobacillus agilis</name>
    <dbReference type="NCBI Taxonomy" id="1601"/>
    <lineage>
        <taxon>Bacteria</taxon>
        <taxon>Bacillati</taxon>
        <taxon>Bacillota</taxon>
        <taxon>Bacilli</taxon>
        <taxon>Lactobacillales</taxon>
        <taxon>Lactobacillaceae</taxon>
        <taxon>Ligilactobacillus</taxon>
    </lineage>
</organism>
<dbReference type="Proteomes" id="UP000215261">
    <property type="component" value="Unassembled WGS sequence"/>
</dbReference>
<comment type="caution">
    <text evidence="1">The sequence shown here is derived from an EMBL/GenBank/DDBJ whole genome shotgun (WGS) entry which is preliminary data.</text>
</comment>
<name>A0A231QHV4_9LACO</name>
<evidence type="ECO:0000313" key="2">
    <source>
        <dbReference type="Proteomes" id="UP000215261"/>
    </source>
</evidence>
<proteinExistence type="predicted"/>
<dbReference type="RefSeq" id="WP_089145066.1">
    <property type="nucleotide sequence ID" value="NZ_LUGD01000061.1"/>
</dbReference>
<evidence type="ECO:0000313" key="1">
    <source>
        <dbReference type="EMBL" id="OXS40264.1"/>
    </source>
</evidence>
<accession>A0A231QHV4</accession>
<gene>
    <name evidence="1" type="ORF">AYP69_05365</name>
</gene>
<dbReference type="AlphaFoldDB" id="A0A231QHV4"/>
<reference evidence="1 2" key="1">
    <citation type="submission" date="2016-03" db="EMBL/GenBank/DDBJ databases">
        <title>Sequencing of Lactobacillus Species from Commercial Turkeys.</title>
        <authorList>
            <person name="Johnson T.J."/>
            <person name="Youmans B.P."/>
            <person name="Case K.A."/>
        </authorList>
    </citation>
    <scope>NUCLEOTIDE SEQUENCE [LARGE SCALE GENOMIC DNA]</scope>
    <source>
        <strain evidence="1 2">UMNLA1</strain>
    </source>
</reference>
<sequence>MPRKKKGEGRYITTSVKFDLQDEHDAARWSFLEENMATKANLIKRALDLLMTEQTSVSLEKVLEKKDTESVELETKKTVEVKADKAQNKGLKKRLTKGFQAFSDEDF</sequence>
<dbReference type="EMBL" id="LUGO01000047">
    <property type="protein sequence ID" value="OXS40264.1"/>
    <property type="molecule type" value="Genomic_DNA"/>
</dbReference>
<protein>
    <submittedName>
        <fullName evidence="1">Uncharacterized protein</fullName>
    </submittedName>
</protein>